<dbReference type="Pfam" id="PF02585">
    <property type="entry name" value="PIG-L"/>
    <property type="match status" value="1"/>
</dbReference>
<dbReference type="Proteomes" id="UP000199013">
    <property type="component" value="Unassembled WGS sequence"/>
</dbReference>
<evidence type="ECO:0000313" key="4">
    <source>
        <dbReference type="Proteomes" id="UP000199013"/>
    </source>
</evidence>
<dbReference type="InterPro" id="IPR003737">
    <property type="entry name" value="GlcNAc_PI_deacetylase-related"/>
</dbReference>
<dbReference type="EMBL" id="FLUV01002513">
    <property type="protein sequence ID" value="SBW28866.1"/>
    <property type="molecule type" value="Genomic_DNA"/>
</dbReference>
<evidence type="ECO:0000313" key="3">
    <source>
        <dbReference type="EMBL" id="SBW28866.1"/>
    </source>
</evidence>
<gene>
    <name evidence="3" type="ORF">FDG2_6106</name>
</gene>
<accession>A0A1C3PGH8</accession>
<organism evidence="3 4">
    <name type="scientific">Candidatus Protofrankia californiensis</name>
    <dbReference type="NCBI Taxonomy" id="1839754"/>
    <lineage>
        <taxon>Bacteria</taxon>
        <taxon>Bacillati</taxon>
        <taxon>Actinomycetota</taxon>
        <taxon>Actinomycetes</taxon>
        <taxon>Frankiales</taxon>
        <taxon>Frankiaceae</taxon>
        <taxon>Protofrankia</taxon>
    </lineage>
</organism>
<reference evidence="4" key="1">
    <citation type="submission" date="2016-02" db="EMBL/GenBank/DDBJ databases">
        <authorList>
            <person name="Wibberg D."/>
        </authorList>
    </citation>
    <scope>NUCLEOTIDE SEQUENCE [LARGE SCALE GENOMIC DNA]</scope>
</reference>
<sequence>MSIDMNDHGSAPAPPGGPRPGSVLAVMAHPDDAELWAGGTLALHARAARVTIAVPRNAADRMAEAEAGARILGAHLHVLDTDRIVAEIQELLIGLYPEIVVTHPLADVHPRHRRVAAAVLEALPQAVLTSGRPHRVYTCDSYNSLTVDGPVRATAIVDVTTTFDVKLRALCAHGGTQPISEEFGPMAENLGRLWGARIGVAYAEGFMALPVLGRLPSVTCL</sequence>
<dbReference type="SUPFAM" id="SSF102588">
    <property type="entry name" value="LmbE-like"/>
    <property type="match status" value="1"/>
</dbReference>
<keyword evidence="4" id="KW-1185">Reference proteome</keyword>
<evidence type="ECO:0000256" key="2">
    <source>
        <dbReference type="SAM" id="MobiDB-lite"/>
    </source>
</evidence>
<proteinExistence type="predicted"/>
<dbReference type="AlphaFoldDB" id="A0A1C3PGH8"/>
<protein>
    <submittedName>
        <fullName evidence="3">LmbE family protein</fullName>
    </submittedName>
</protein>
<dbReference type="Gene3D" id="3.40.50.10320">
    <property type="entry name" value="LmbE-like"/>
    <property type="match status" value="1"/>
</dbReference>
<dbReference type="InterPro" id="IPR024078">
    <property type="entry name" value="LmbE-like_dom_sf"/>
</dbReference>
<evidence type="ECO:0000256" key="1">
    <source>
        <dbReference type="ARBA" id="ARBA00022833"/>
    </source>
</evidence>
<keyword evidence="1" id="KW-0862">Zinc</keyword>
<name>A0A1C3PGH8_9ACTN</name>
<dbReference type="GO" id="GO:0016137">
    <property type="term" value="P:glycoside metabolic process"/>
    <property type="evidence" value="ECO:0007669"/>
    <property type="project" value="UniProtKB-ARBA"/>
</dbReference>
<feature type="region of interest" description="Disordered" evidence="2">
    <location>
        <begin position="1"/>
        <end position="22"/>
    </location>
</feature>